<evidence type="ECO:0000313" key="1">
    <source>
        <dbReference type="EMBL" id="UVF62642.1"/>
    </source>
</evidence>
<dbReference type="EMBL" id="ON649703">
    <property type="protein sequence ID" value="UVF62642.1"/>
    <property type="molecule type" value="Genomic_DNA"/>
</dbReference>
<protein>
    <submittedName>
        <fullName evidence="1">Uncharacterized protein</fullName>
    </submittedName>
</protein>
<sequence length="70" mass="8191">MRIHLEEGDEAHAEFHTHDGTTEVWLGGHLTIWGLFDTLVHEALHEAIEDHTDHPTTEKQDHWVIQRLCF</sequence>
<reference evidence="1" key="1">
    <citation type="submission" date="2022-05" db="EMBL/GenBank/DDBJ databases">
        <title>Diverse viruses of marine archaea discovered using metagenomics.</title>
        <authorList>
            <person name="Zhou Y."/>
        </authorList>
    </citation>
    <scope>NUCLEOTIDE SEQUENCE</scope>
    <source>
        <strain evidence="1">YSH_354833</strain>
    </source>
</reference>
<organism evidence="1">
    <name type="scientific">Yangshan Harbor Nitrososphaeria virus</name>
    <dbReference type="NCBI Taxonomy" id="2969597"/>
    <lineage>
        <taxon>Viruses</taxon>
        <taxon>Duplodnaviria</taxon>
        <taxon>Heunggongvirae</taxon>
        <taxon>Uroviricota</taxon>
        <taxon>Caudoviricetes</taxon>
    </lineage>
</organism>
<proteinExistence type="predicted"/>
<name>A0A976UB58_9CAUD</name>
<accession>A0A976UB58</accession>